<dbReference type="InterPro" id="IPR051786">
    <property type="entry name" value="ASN_synthetase/amidase"/>
</dbReference>
<dbReference type="PIRSF" id="PIRSF001589">
    <property type="entry name" value="Asn_synthetase_glu-h"/>
    <property type="match status" value="1"/>
</dbReference>
<evidence type="ECO:0000256" key="4">
    <source>
        <dbReference type="ARBA" id="ARBA00022741"/>
    </source>
</evidence>
<dbReference type="InterPro" id="IPR014729">
    <property type="entry name" value="Rossmann-like_a/b/a_fold"/>
</dbReference>
<dbReference type="Pfam" id="PF00733">
    <property type="entry name" value="Asn_synthase"/>
    <property type="match status" value="1"/>
</dbReference>
<comment type="catalytic activity">
    <reaction evidence="7">
        <text>L-aspartate + L-glutamine + ATP + H2O = L-asparagine + L-glutamate + AMP + diphosphate + H(+)</text>
        <dbReference type="Rhea" id="RHEA:12228"/>
        <dbReference type="ChEBI" id="CHEBI:15377"/>
        <dbReference type="ChEBI" id="CHEBI:15378"/>
        <dbReference type="ChEBI" id="CHEBI:29985"/>
        <dbReference type="ChEBI" id="CHEBI:29991"/>
        <dbReference type="ChEBI" id="CHEBI:30616"/>
        <dbReference type="ChEBI" id="CHEBI:33019"/>
        <dbReference type="ChEBI" id="CHEBI:58048"/>
        <dbReference type="ChEBI" id="CHEBI:58359"/>
        <dbReference type="ChEBI" id="CHEBI:456215"/>
        <dbReference type="EC" id="6.3.5.4"/>
    </reaction>
</comment>
<dbReference type="RefSeq" id="WP_353574508.1">
    <property type="nucleotide sequence ID" value="NZ_JBETME010000008.1"/>
</dbReference>
<dbReference type="Proteomes" id="UP001438189">
    <property type="component" value="Unassembled WGS sequence"/>
</dbReference>
<dbReference type="InterPro" id="IPR029055">
    <property type="entry name" value="Ntn_hydrolases_N"/>
</dbReference>
<evidence type="ECO:0000313" key="12">
    <source>
        <dbReference type="EMBL" id="MES4992564.1"/>
    </source>
</evidence>
<dbReference type="InterPro" id="IPR001962">
    <property type="entry name" value="Asn_synthase"/>
</dbReference>
<feature type="active site" description="For GATase activity" evidence="8">
    <location>
        <position position="2"/>
    </location>
</feature>
<evidence type="ECO:0000256" key="2">
    <source>
        <dbReference type="ARBA" id="ARBA00005752"/>
    </source>
</evidence>
<accession>A0ABD5LQ54</accession>
<dbReference type="GO" id="GO:0005524">
    <property type="term" value="F:ATP binding"/>
    <property type="evidence" value="ECO:0007669"/>
    <property type="project" value="UniProtKB-KW"/>
</dbReference>
<feature type="binding site" evidence="9">
    <location>
        <begin position="381"/>
        <end position="382"/>
    </location>
    <ligand>
        <name>ATP</name>
        <dbReference type="ChEBI" id="CHEBI:30616"/>
    </ligand>
</feature>
<dbReference type="CDD" id="cd01991">
    <property type="entry name" value="Asn_synthase_B_C"/>
    <property type="match status" value="1"/>
</dbReference>
<reference evidence="12 13" key="1">
    <citation type="submission" date="2024-06" db="EMBL/GenBank/DDBJ databases">
        <title>Genome sequencing of Agrobacterium spp. from tobacco in Serbia.</title>
        <authorList>
            <person name="Ilicic R.J."/>
            <person name="Studholme D.J."/>
            <person name="Jelusic A."/>
            <person name="Barac G."/>
            <person name="Bagi F."/>
            <person name="Popovic Milovanovic T."/>
        </authorList>
    </citation>
    <scope>NUCLEOTIDE SEQUENCE [LARGE SCALE GENOMIC DNA]</scope>
    <source>
        <strain evidence="12 13">DA1</strain>
    </source>
</reference>
<dbReference type="CDD" id="cd00712">
    <property type="entry name" value="AsnB"/>
    <property type="match status" value="1"/>
</dbReference>
<dbReference type="PANTHER" id="PTHR43284:SF1">
    <property type="entry name" value="ASPARAGINE SYNTHETASE"/>
    <property type="match status" value="1"/>
</dbReference>
<evidence type="ECO:0000256" key="10">
    <source>
        <dbReference type="PIRSR" id="PIRSR001589-3"/>
    </source>
</evidence>
<feature type="binding site" evidence="9">
    <location>
        <position position="294"/>
    </location>
    <ligand>
        <name>ATP</name>
        <dbReference type="ChEBI" id="CHEBI:30616"/>
    </ligand>
</feature>
<evidence type="ECO:0000256" key="3">
    <source>
        <dbReference type="ARBA" id="ARBA00012737"/>
    </source>
</evidence>
<feature type="binding site" evidence="9">
    <location>
        <position position="104"/>
    </location>
    <ligand>
        <name>L-glutamine</name>
        <dbReference type="ChEBI" id="CHEBI:58359"/>
    </ligand>
</feature>
<evidence type="ECO:0000256" key="8">
    <source>
        <dbReference type="PIRSR" id="PIRSR001589-1"/>
    </source>
</evidence>
<keyword evidence="12" id="KW-0436">Ligase</keyword>
<dbReference type="SUPFAM" id="SSF56235">
    <property type="entry name" value="N-terminal nucleophile aminohydrolases (Ntn hydrolases)"/>
    <property type="match status" value="1"/>
</dbReference>
<proteinExistence type="inferred from homology"/>
<feature type="binding site" evidence="9">
    <location>
        <position position="263"/>
    </location>
    <ligand>
        <name>ATP</name>
        <dbReference type="ChEBI" id="CHEBI:30616"/>
    </ligand>
</feature>
<dbReference type="GO" id="GO:0004066">
    <property type="term" value="F:asparagine synthase (glutamine-hydrolyzing) activity"/>
    <property type="evidence" value="ECO:0007669"/>
    <property type="project" value="UniProtKB-EC"/>
</dbReference>
<comment type="similarity">
    <text evidence="2">Belongs to the asparagine synthetase family.</text>
</comment>
<dbReference type="Gene3D" id="3.40.50.620">
    <property type="entry name" value="HUPs"/>
    <property type="match status" value="1"/>
</dbReference>
<dbReference type="EC" id="6.3.5.4" evidence="3"/>
<evidence type="ECO:0000313" key="13">
    <source>
        <dbReference type="Proteomes" id="UP001438189"/>
    </source>
</evidence>
<comment type="pathway">
    <text evidence="1">Amino-acid biosynthesis; L-asparagine biosynthesis; L-asparagine from L-aspartate (L-Gln route): step 1/1.</text>
</comment>
<keyword evidence="8" id="KW-0028">Amino-acid biosynthesis</keyword>
<evidence type="ECO:0000256" key="5">
    <source>
        <dbReference type="ARBA" id="ARBA00022840"/>
    </source>
</evidence>
<keyword evidence="8" id="KW-0061">Asparagine biosynthesis</keyword>
<keyword evidence="5 9" id="KW-0067">ATP-binding</keyword>
<organism evidence="12 13">
    <name type="scientific">Agrobacterium radiobacter</name>
    <dbReference type="NCBI Taxonomy" id="362"/>
    <lineage>
        <taxon>Bacteria</taxon>
        <taxon>Pseudomonadati</taxon>
        <taxon>Pseudomonadota</taxon>
        <taxon>Alphaproteobacteria</taxon>
        <taxon>Hyphomicrobiales</taxon>
        <taxon>Rhizobiaceae</taxon>
        <taxon>Rhizobium/Agrobacterium group</taxon>
        <taxon>Agrobacterium</taxon>
        <taxon>Agrobacterium tumefaciens complex</taxon>
    </lineage>
</organism>
<evidence type="ECO:0000256" key="9">
    <source>
        <dbReference type="PIRSR" id="PIRSR001589-2"/>
    </source>
</evidence>
<dbReference type="EMBL" id="JBETME010000008">
    <property type="protein sequence ID" value="MES4992564.1"/>
    <property type="molecule type" value="Genomic_DNA"/>
</dbReference>
<keyword evidence="6 8" id="KW-0315">Glutamine amidotransferase</keyword>
<dbReference type="PROSITE" id="PS51278">
    <property type="entry name" value="GATASE_TYPE_2"/>
    <property type="match status" value="1"/>
</dbReference>
<dbReference type="SUPFAM" id="SSF52402">
    <property type="entry name" value="Adenine nucleotide alpha hydrolases-like"/>
    <property type="match status" value="1"/>
</dbReference>
<feature type="site" description="Important for beta-aspartyl-AMP intermediate formation" evidence="10">
    <location>
        <position position="383"/>
    </location>
</feature>
<dbReference type="InterPro" id="IPR006426">
    <property type="entry name" value="Asn_synth_AEB"/>
</dbReference>
<gene>
    <name evidence="12" type="primary">asnB</name>
    <name evidence="12" type="ORF">ABVB70_19780</name>
</gene>
<sequence length="617" mass="69966">MCGLTGWLCYRQDLEHHRDVLERMTATMALRGPDETGLWIDGPIALGHRRLSVIDLTNGQQPFIARDRSGSPLAVITYVGEVYNFRELRSELEARGHKFRTCSDTEVVLLSYLEWGEHFVEKLNGMFAFALWDVRTRELYLVRDQMGVKPLYYYETRDGVVFGSEPKALLANPLVSARVTAEGLSEILEFVKNPGRTAYDGMKEVVPGQIIRVGAQGLVSRYYWKLEATEHEHTRDETILHVRGLLEDIMERQLVTDVPLSCLLSGGLDSSTLAALASKRLLSQGQDNIRTFSVDFVDHGAAFVNDGFRVAPDTPFVEILSRHIGSQHQQILIDSQTMATADIRAKIVSALDLPPVLWGDLWPSLYRLFEEVRKHSTVAISGEAADEVFGGYRWFHDPEALRANTFPWLSAATQKVFGGNHLLDKQLIETLNLPQFVQDSYAQALRDVPHRQGESVDERRIREISHLNLTRFVRALLDRKDRMSMAHGLELRVPFCDHRLVQYAFNIPWEMKSFDGREKSILRAAAADLLPLEIIERKKNPYPSTQDPSYERGLRSALSEIVSDHDAPIRPLLDLQQVNETLSTDIGESSNMQKRMGVELVIGLNAWMKDYKVDLAL</sequence>
<evidence type="ECO:0000256" key="7">
    <source>
        <dbReference type="ARBA" id="ARBA00048741"/>
    </source>
</evidence>
<dbReference type="Pfam" id="PF13537">
    <property type="entry name" value="GATase_7"/>
    <property type="match status" value="1"/>
</dbReference>
<dbReference type="Gene3D" id="3.60.20.10">
    <property type="entry name" value="Glutamine Phosphoribosylpyrophosphate, subunit 1, domain 1"/>
    <property type="match status" value="1"/>
</dbReference>
<evidence type="ECO:0000256" key="6">
    <source>
        <dbReference type="ARBA" id="ARBA00022962"/>
    </source>
</evidence>
<dbReference type="InterPro" id="IPR017932">
    <property type="entry name" value="GATase_2_dom"/>
</dbReference>
<name>A0ABD5LQ54_AGRRD</name>
<keyword evidence="4 9" id="KW-0547">Nucleotide-binding</keyword>
<protein>
    <recommendedName>
        <fullName evidence="3">asparagine synthase (glutamine-hydrolyzing)</fullName>
        <ecNumber evidence="3">6.3.5.4</ecNumber>
    </recommendedName>
</protein>
<evidence type="ECO:0000256" key="1">
    <source>
        <dbReference type="ARBA" id="ARBA00005187"/>
    </source>
</evidence>
<dbReference type="NCBIfam" id="TIGR01536">
    <property type="entry name" value="asn_synth_AEB"/>
    <property type="match status" value="1"/>
</dbReference>
<dbReference type="PANTHER" id="PTHR43284">
    <property type="entry name" value="ASPARAGINE SYNTHETASE (GLUTAMINE-HYDROLYZING)"/>
    <property type="match status" value="1"/>
</dbReference>
<feature type="domain" description="Glutamine amidotransferase type-2" evidence="11">
    <location>
        <begin position="2"/>
        <end position="216"/>
    </location>
</feature>
<comment type="caution">
    <text evidence="12">The sequence shown here is derived from an EMBL/GenBank/DDBJ whole genome shotgun (WGS) entry which is preliminary data.</text>
</comment>
<dbReference type="InterPro" id="IPR033738">
    <property type="entry name" value="AsnB_N"/>
</dbReference>
<dbReference type="AlphaFoldDB" id="A0ABD5LQ54"/>
<evidence type="ECO:0000259" key="11">
    <source>
        <dbReference type="PROSITE" id="PS51278"/>
    </source>
</evidence>